<dbReference type="EMBL" id="JANSKA010000005">
    <property type="protein sequence ID" value="MCR9036833.1"/>
    <property type="molecule type" value="Genomic_DNA"/>
</dbReference>
<gene>
    <name evidence="1" type="ORF">NVS32_07735</name>
</gene>
<evidence type="ECO:0000313" key="1">
    <source>
        <dbReference type="EMBL" id="MCR9036833.1"/>
    </source>
</evidence>
<dbReference type="InterPro" id="IPR032358">
    <property type="entry name" value="DUF4867"/>
</dbReference>
<organism evidence="1 2">
    <name type="scientific">Tractidigestivibacter montrealensis</name>
    <dbReference type="NCBI Taxonomy" id="2972466"/>
    <lineage>
        <taxon>Bacteria</taxon>
        <taxon>Bacillati</taxon>
        <taxon>Actinomycetota</taxon>
        <taxon>Coriobacteriia</taxon>
        <taxon>Coriobacteriales</taxon>
        <taxon>Atopobiaceae</taxon>
        <taxon>Tractidigestivibacter</taxon>
    </lineage>
</organism>
<accession>A0ABT1Z9E3</accession>
<dbReference type="Proteomes" id="UP001204320">
    <property type="component" value="Unassembled WGS sequence"/>
</dbReference>
<dbReference type="RefSeq" id="WP_258499304.1">
    <property type="nucleotide sequence ID" value="NZ_JANSKA010000005.1"/>
</dbReference>
<sequence>MEILSCRDPKFREYGAVWDDIPEDIVNSLVEAVEKNVEMPEGLTYTPEIEAIHQAPGVGELARTLVGGLEVQVGAVAGRNTYLNSLEYHRTSEFNMPVSTDCVMLFGLQWDIRDGVYDTSNVVAFRVPARTMVEIYATTLHYAPIDIAGAGYKIAVILPRCVNTEKPELSVTCGDVGLLFGCSKYVLAHPQSPDASAGAKVALTGENYCLKLSE</sequence>
<dbReference type="Pfam" id="PF16161">
    <property type="entry name" value="DUF4867"/>
    <property type="match status" value="1"/>
</dbReference>
<comment type="caution">
    <text evidence="1">The sequence shown here is derived from an EMBL/GenBank/DDBJ whole genome shotgun (WGS) entry which is preliminary data.</text>
</comment>
<reference evidence="1 2" key="1">
    <citation type="submission" date="2022-08" db="EMBL/GenBank/DDBJ databases">
        <title>Tractidigestivibacter montrealensis type strain KD21.</title>
        <authorList>
            <person name="Diop K."/>
            <person name="Richard C."/>
            <person name="Routy B."/>
        </authorList>
    </citation>
    <scope>NUCLEOTIDE SEQUENCE [LARGE SCALE GENOMIC DNA]</scope>
    <source>
        <strain evidence="1 2">KD21</strain>
    </source>
</reference>
<protein>
    <submittedName>
        <fullName evidence="1">DUF4867 family protein</fullName>
    </submittedName>
</protein>
<evidence type="ECO:0000313" key="2">
    <source>
        <dbReference type="Proteomes" id="UP001204320"/>
    </source>
</evidence>
<keyword evidence="2" id="KW-1185">Reference proteome</keyword>
<proteinExistence type="predicted"/>
<name>A0ABT1Z9E3_9ACTN</name>